<sequence>MDEDEDVICTVCGWEGEASDLDDEGPEFQNQCPECGADIDEG</sequence>
<dbReference type="EMBL" id="JAQSIO010000018">
    <property type="protein sequence ID" value="MDD0817249.1"/>
    <property type="molecule type" value="Genomic_DNA"/>
</dbReference>
<feature type="region of interest" description="Disordered" evidence="1">
    <location>
        <begin position="20"/>
        <end position="42"/>
    </location>
</feature>
<proteinExistence type="predicted"/>
<keyword evidence="3" id="KW-1185">Reference proteome</keyword>
<dbReference type="Proteomes" id="UP001528672">
    <property type="component" value="Unassembled WGS sequence"/>
</dbReference>
<evidence type="ECO:0000256" key="1">
    <source>
        <dbReference type="SAM" id="MobiDB-lite"/>
    </source>
</evidence>
<evidence type="ECO:0000313" key="3">
    <source>
        <dbReference type="Proteomes" id="UP001528672"/>
    </source>
</evidence>
<evidence type="ECO:0000313" key="2">
    <source>
        <dbReference type="EMBL" id="MDD0817249.1"/>
    </source>
</evidence>
<protein>
    <recommendedName>
        <fullName evidence="4">Small CPxCG-related zinc finger protein</fullName>
    </recommendedName>
</protein>
<gene>
    <name evidence="2" type="ORF">PSQ39_21625</name>
</gene>
<comment type="caution">
    <text evidence="2">The sequence shown here is derived from an EMBL/GenBank/DDBJ whole genome shotgun (WGS) entry which is preliminary data.</text>
</comment>
<reference evidence="2 3" key="1">
    <citation type="submission" date="2023-02" db="EMBL/GenBank/DDBJ databases">
        <title>Bacterial whole genome sequence for Curvibacter sp. HBC28.</title>
        <authorList>
            <person name="Le V."/>
            <person name="Ko S.-R."/>
            <person name="Ahn C.-Y."/>
            <person name="Oh H.-M."/>
        </authorList>
    </citation>
    <scope>NUCLEOTIDE SEQUENCE [LARGE SCALE GENOMIC DNA]</scope>
    <source>
        <strain evidence="2 3">HBC28</strain>
    </source>
</reference>
<evidence type="ECO:0008006" key="4">
    <source>
        <dbReference type="Google" id="ProtNLM"/>
    </source>
</evidence>
<accession>A0ABT5MMQ4</accession>
<organism evidence="2 3">
    <name type="scientific">Curvibacter microcysteis</name>
    <dbReference type="NCBI Taxonomy" id="3026419"/>
    <lineage>
        <taxon>Bacteria</taxon>
        <taxon>Pseudomonadati</taxon>
        <taxon>Pseudomonadota</taxon>
        <taxon>Betaproteobacteria</taxon>
        <taxon>Burkholderiales</taxon>
        <taxon>Comamonadaceae</taxon>
        <taxon>Curvibacter</taxon>
    </lineage>
</organism>
<name>A0ABT5MMQ4_9BURK</name>
<dbReference type="RefSeq" id="WP_273929718.1">
    <property type="nucleotide sequence ID" value="NZ_JAQSIO010000018.1"/>
</dbReference>